<evidence type="ECO:0000256" key="1">
    <source>
        <dbReference type="ARBA" id="ARBA00023015"/>
    </source>
</evidence>
<keyword evidence="2" id="KW-0238">DNA-binding</keyword>
<keyword evidence="1" id="KW-0805">Transcription regulation</keyword>
<organism evidence="5 6">
    <name type="scientific">Motiliproteus coralliicola</name>
    <dbReference type="NCBI Taxonomy" id="2283196"/>
    <lineage>
        <taxon>Bacteria</taxon>
        <taxon>Pseudomonadati</taxon>
        <taxon>Pseudomonadota</taxon>
        <taxon>Gammaproteobacteria</taxon>
        <taxon>Oceanospirillales</taxon>
        <taxon>Oceanospirillaceae</taxon>
        <taxon>Motiliproteus</taxon>
    </lineage>
</organism>
<dbReference type="Gene3D" id="3.40.50.880">
    <property type="match status" value="1"/>
</dbReference>
<dbReference type="EMBL" id="QQOH01000001">
    <property type="protein sequence ID" value="RDE24593.1"/>
    <property type="molecule type" value="Genomic_DNA"/>
</dbReference>
<proteinExistence type="predicted"/>
<dbReference type="Gene3D" id="1.10.10.60">
    <property type="entry name" value="Homeodomain-like"/>
    <property type="match status" value="2"/>
</dbReference>
<keyword evidence="3" id="KW-0804">Transcription</keyword>
<evidence type="ECO:0000256" key="3">
    <source>
        <dbReference type="ARBA" id="ARBA00023163"/>
    </source>
</evidence>
<dbReference type="InterPro" id="IPR018062">
    <property type="entry name" value="HTH_AraC-typ_CS"/>
</dbReference>
<accession>A0A369WTY1</accession>
<dbReference type="PROSITE" id="PS01124">
    <property type="entry name" value="HTH_ARAC_FAMILY_2"/>
    <property type="match status" value="1"/>
</dbReference>
<dbReference type="AlphaFoldDB" id="A0A369WTY1"/>
<dbReference type="SUPFAM" id="SSF46689">
    <property type="entry name" value="Homeodomain-like"/>
    <property type="match status" value="2"/>
</dbReference>
<dbReference type="Pfam" id="PF12833">
    <property type="entry name" value="HTH_18"/>
    <property type="match status" value="1"/>
</dbReference>
<sequence>MQDQKDKRHFSDSMRNTNSAFLPADQTSVSVIRVGFVLQEHFSLMAFTAAVDALVTANLVRATPLFEFSTYGMGSLTVKSDLGINISTNGRIDQLPVDGDQALQMLIVCGGFRCSLRENSVLSQKLKTVARSGTVLGALWNGAVPLAQAGLLDEQECALHPDNHAFMREHFPKVRLSDQVCVITEGRATSAGPSSALDMMLALIERSQGRDTVRAIREILSSDQVAENRDQQPVQSDEEASFPEPLKDLLQLMGSNIEEPLSIDELASLAGVSRRQVERLFQSHLSSSPSRYYLELRITHARRLLLQGSDSIANIALASGFVSSTHFSHCYKDYFGLSPSQARQQKSASG</sequence>
<evidence type="ECO:0000313" key="6">
    <source>
        <dbReference type="Proteomes" id="UP000253769"/>
    </source>
</evidence>
<evidence type="ECO:0000313" key="5">
    <source>
        <dbReference type="EMBL" id="RDE24593.1"/>
    </source>
</evidence>
<dbReference type="SMART" id="SM00342">
    <property type="entry name" value="HTH_ARAC"/>
    <property type="match status" value="1"/>
</dbReference>
<protein>
    <submittedName>
        <fullName evidence="5">GlxA family transcriptional regulator</fullName>
    </submittedName>
</protein>
<comment type="caution">
    <text evidence="5">The sequence shown here is derived from an EMBL/GenBank/DDBJ whole genome shotgun (WGS) entry which is preliminary data.</text>
</comment>
<reference evidence="5 6" key="1">
    <citation type="submission" date="2018-07" db="EMBL/GenBank/DDBJ databases">
        <title>Motiliproteus coralliicola sp. nov., a bacterium isolated from Coral.</title>
        <authorList>
            <person name="Wang G."/>
        </authorList>
    </citation>
    <scope>NUCLEOTIDE SEQUENCE [LARGE SCALE GENOMIC DNA]</scope>
    <source>
        <strain evidence="5 6">C34</strain>
    </source>
</reference>
<dbReference type="InterPro" id="IPR009057">
    <property type="entry name" value="Homeodomain-like_sf"/>
</dbReference>
<dbReference type="SUPFAM" id="SSF52317">
    <property type="entry name" value="Class I glutamine amidotransferase-like"/>
    <property type="match status" value="1"/>
</dbReference>
<gene>
    <name evidence="5" type="ORF">DV711_03110</name>
</gene>
<dbReference type="CDD" id="cd03136">
    <property type="entry name" value="GATase1_AraC_ArgR_like"/>
    <property type="match status" value="1"/>
</dbReference>
<dbReference type="GO" id="GO:0043565">
    <property type="term" value="F:sequence-specific DNA binding"/>
    <property type="evidence" value="ECO:0007669"/>
    <property type="project" value="InterPro"/>
</dbReference>
<dbReference type="InterPro" id="IPR029062">
    <property type="entry name" value="Class_I_gatase-like"/>
</dbReference>
<dbReference type="InterPro" id="IPR052158">
    <property type="entry name" value="INH-QAR"/>
</dbReference>
<dbReference type="Proteomes" id="UP000253769">
    <property type="component" value="Unassembled WGS sequence"/>
</dbReference>
<dbReference type="PANTHER" id="PTHR43130:SF3">
    <property type="entry name" value="HTH-TYPE TRANSCRIPTIONAL REGULATOR RV1931C"/>
    <property type="match status" value="1"/>
</dbReference>
<dbReference type="RefSeq" id="WP_114694180.1">
    <property type="nucleotide sequence ID" value="NZ_QQOH01000001.1"/>
</dbReference>
<dbReference type="InterPro" id="IPR020449">
    <property type="entry name" value="Tscrpt_reg_AraC-type_HTH"/>
</dbReference>
<dbReference type="GO" id="GO:0003700">
    <property type="term" value="F:DNA-binding transcription factor activity"/>
    <property type="evidence" value="ECO:0007669"/>
    <property type="project" value="InterPro"/>
</dbReference>
<dbReference type="InterPro" id="IPR002818">
    <property type="entry name" value="DJ-1/PfpI"/>
</dbReference>
<dbReference type="PANTHER" id="PTHR43130">
    <property type="entry name" value="ARAC-FAMILY TRANSCRIPTIONAL REGULATOR"/>
    <property type="match status" value="1"/>
</dbReference>
<dbReference type="PRINTS" id="PR00032">
    <property type="entry name" value="HTHARAC"/>
</dbReference>
<dbReference type="OrthoDB" id="6057514at2"/>
<evidence type="ECO:0000256" key="2">
    <source>
        <dbReference type="ARBA" id="ARBA00023125"/>
    </source>
</evidence>
<evidence type="ECO:0000259" key="4">
    <source>
        <dbReference type="PROSITE" id="PS01124"/>
    </source>
</evidence>
<feature type="domain" description="HTH araC/xylS-type" evidence="4">
    <location>
        <begin position="247"/>
        <end position="345"/>
    </location>
</feature>
<keyword evidence="6" id="KW-1185">Reference proteome</keyword>
<dbReference type="Pfam" id="PF01965">
    <property type="entry name" value="DJ-1_PfpI"/>
    <property type="match status" value="1"/>
</dbReference>
<dbReference type="InterPro" id="IPR018060">
    <property type="entry name" value="HTH_AraC"/>
</dbReference>
<name>A0A369WTY1_9GAMM</name>
<dbReference type="PROSITE" id="PS00041">
    <property type="entry name" value="HTH_ARAC_FAMILY_1"/>
    <property type="match status" value="1"/>
</dbReference>